<dbReference type="SMART" id="SM00560">
    <property type="entry name" value="LamGL"/>
    <property type="match status" value="2"/>
</dbReference>
<keyword evidence="2" id="KW-1015">Disulfide bond</keyword>
<dbReference type="InterPro" id="IPR009003">
    <property type="entry name" value="Peptidase_S1_PA"/>
</dbReference>
<feature type="region of interest" description="Disordered" evidence="3">
    <location>
        <begin position="132"/>
        <end position="151"/>
    </location>
</feature>
<accession>A0ABW6KYH8</accession>
<feature type="signal peptide" evidence="4">
    <location>
        <begin position="1"/>
        <end position="22"/>
    </location>
</feature>
<dbReference type="Proteomes" id="UP001601197">
    <property type="component" value="Unassembled WGS sequence"/>
</dbReference>
<evidence type="ECO:0000256" key="4">
    <source>
        <dbReference type="SAM" id="SignalP"/>
    </source>
</evidence>
<evidence type="ECO:0000256" key="3">
    <source>
        <dbReference type="SAM" id="MobiDB-lite"/>
    </source>
</evidence>
<feature type="domain" description="Peptidase S1" evidence="5">
    <location>
        <begin position="22"/>
        <end position="244"/>
    </location>
</feature>
<dbReference type="InterPro" id="IPR043504">
    <property type="entry name" value="Peptidase_S1_PA_chymotrypsin"/>
</dbReference>
<keyword evidence="7" id="KW-1185">Reference proteome</keyword>
<evidence type="ECO:0000256" key="2">
    <source>
        <dbReference type="ARBA" id="ARBA00023157"/>
    </source>
</evidence>
<feature type="region of interest" description="Disordered" evidence="3">
    <location>
        <begin position="258"/>
        <end position="290"/>
    </location>
</feature>
<comment type="caution">
    <text evidence="6">The sequence shown here is derived from an EMBL/GenBank/DDBJ whole genome shotgun (WGS) entry which is preliminary data.</text>
</comment>
<dbReference type="EMBL" id="JBIAFJ010000017">
    <property type="protein sequence ID" value="MFE9171708.1"/>
    <property type="molecule type" value="Genomic_DNA"/>
</dbReference>
<dbReference type="InterPro" id="IPR042837">
    <property type="entry name" value="PTX3"/>
</dbReference>
<proteinExistence type="predicted"/>
<dbReference type="Pfam" id="PF00089">
    <property type="entry name" value="Trypsin"/>
    <property type="match status" value="1"/>
</dbReference>
<protein>
    <submittedName>
        <fullName evidence="6">LamG-like jellyroll fold domain-containing protein</fullName>
    </submittedName>
</protein>
<feature type="chain" id="PRO_5045340768" evidence="4">
    <location>
        <begin position="23"/>
        <end position="692"/>
    </location>
</feature>
<evidence type="ECO:0000259" key="5">
    <source>
        <dbReference type="PROSITE" id="PS50240"/>
    </source>
</evidence>
<dbReference type="InterPro" id="IPR013320">
    <property type="entry name" value="ConA-like_dom_sf"/>
</dbReference>
<dbReference type="RefSeq" id="WP_388348782.1">
    <property type="nucleotide sequence ID" value="NZ_JBIAFJ010000017.1"/>
</dbReference>
<name>A0ABW6KYH8_9ACTN</name>
<dbReference type="Gene3D" id="2.40.10.10">
    <property type="entry name" value="Trypsin-like serine proteases"/>
    <property type="match status" value="1"/>
</dbReference>
<dbReference type="SUPFAM" id="SSF50494">
    <property type="entry name" value="Trypsin-like serine proteases"/>
    <property type="match status" value="1"/>
</dbReference>
<dbReference type="PANTHER" id="PTHR46943:SF1">
    <property type="entry name" value="PENTRAXIN-RELATED PROTEIN PTX3"/>
    <property type="match status" value="1"/>
</dbReference>
<dbReference type="InterPro" id="IPR001254">
    <property type="entry name" value="Trypsin_dom"/>
</dbReference>
<dbReference type="PANTHER" id="PTHR46943">
    <property type="entry name" value="PENTRAXIN-RELATED PROTEIN PTX3"/>
    <property type="match status" value="1"/>
</dbReference>
<dbReference type="InterPro" id="IPR001314">
    <property type="entry name" value="Peptidase_S1A"/>
</dbReference>
<organism evidence="6 7">
    <name type="scientific">Streptomyces kebangsaanensis</name>
    <dbReference type="NCBI Taxonomy" id="864058"/>
    <lineage>
        <taxon>Bacteria</taxon>
        <taxon>Bacillati</taxon>
        <taxon>Actinomycetota</taxon>
        <taxon>Actinomycetes</taxon>
        <taxon>Kitasatosporales</taxon>
        <taxon>Streptomycetaceae</taxon>
        <taxon>Streptomyces</taxon>
    </lineage>
</organism>
<evidence type="ECO:0000313" key="7">
    <source>
        <dbReference type="Proteomes" id="UP001601197"/>
    </source>
</evidence>
<reference evidence="6 7" key="1">
    <citation type="submission" date="2024-10" db="EMBL/GenBank/DDBJ databases">
        <title>The Natural Products Discovery Center: Release of the First 8490 Sequenced Strains for Exploring Actinobacteria Biosynthetic Diversity.</title>
        <authorList>
            <person name="Kalkreuter E."/>
            <person name="Kautsar S.A."/>
            <person name="Yang D."/>
            <person name="Bader C.D."/>
            <person name="Teijaro C.N."/>
            <person name="Fluegel L."/>
            <person name="Davis C.M."/>
            <person name="Simpson J.R."/>
            <person name="Lauterbach L."/>
            <person name="Steele A.D."/>
            <person name="Gui C."/>
            <person name="Meng S."/>
            <person name="Li G."/>
            <person name="Viehrig K."/>
            <person name="Ye F."/>
            <person name="Su P."/>
            <person name="Kiefer A.F."/>
            <person name="Nichols A."/>
            <person name="Cepeda A.J."/>
            <person name="Yan W."/>
            <person name="Fan B."/>
            <person name="Jiang Y."/>
            <person name="Adhikari A."/>
            <person name="Zheng C.-J."/>
            <person name="Schuster L."/>
            <person name="Cowan T.M."/>
            <person name="Smanski M.J."/>
            <person name="Chevrette M.G."/>
            <person name="De Carvalho L.P.S."/>
            <person name="Shen B."/>
        </authorList>
    </citation>
    <scope>NUCLEOTIDE SEQUENCE [LARGE SCALE GENOMIC DNA]</scope>
    <source>
        <strain evidence="6 7">NPDC007147</strain>
    </source>
</reference>
<gene>
    <name evidence="6" type="ORF">ACFYNZ_19735</name>
</gene>
<keyword evidence="1 4" id="KW-0732">Signal</keyword>
<dbReference type="Pfam" id="PF13385">
    <property type="entry name" value="Laminin_G_3"/>
    <property type="match status" value="2"/>
</dbReference>
<dbReference type="Gene3D" id="2.60.120.200">
    <property type="match status" value="2"/>
</dbReference>
<evidence type="ECO:0000256" key="1">
    <source>
        <dbReference type="ARBA" id="ARBA00022729"/>
    </source>
</evidence>
<evidence type="ECO:0000313" key="6">
    <source>
        <dbReference type="EMBL" id="MFE9171708.1"/>
    </source>
</evidence>
<dbReference type="InterPro" id="IPR006558">
    <property type="entry name" value="LamG-like"/>
</dbReference>
<sequence length="692" mass="72267">MAGGLLAASLAAGLLAPVSAQAVTGTAALDGEYAFTAKLDIGSRETQRACSGVLVNTQWVLTAASCFADDPAQNPQVAAGKPKWATTATIGRTDLGKTAGQVRQVTELVPHGDRDLVLARLATPVTNITPVTLSSSAPTAGEELRGTGYGRTKDEWVPNRLHSGAFSVDSVGSTEVSITGRDGAAVCMGDTGGPVFRVTGGKAELVAVNSRSWQGGCLGSDETRTGAVSTRTDDVTGWIQRVRLAGKPERAEWRLDEAAGATQAQGSTPPRPAALHGGATTGAEGRKGTALQLDGTSGYASSDLAVVDTDRGFSVSAWVKLDRKPTGAAIAVAQPGKHNPGFELYYSAAYDRWVFNQYSADTSNATPIRAMAAQAGGVTVGKWTHLVGLYDGTSKTLRLYVDNKLVGETALPNAWNAQEGLLFGAGRYDGVMKSFFPGAIDEVQLFDKPLSATAINKIYSLQQIGDPGRPAAAVFTMDEKPGAAGVNGHGDVLPATFFGGATPGKVGIDGNAAAFNGTDGYAKIGQTDGPHLNTQQSFTVSAWAKLDKKPGSAAIIFAQAGTHSPGLELYYTAAYDRWAFNQYSADTPDATPVRAMQPDGTTAQVGVWVHLVGVHDVRAKTLTLYVNGTQAGKTTLSKPFYGGQSSYIGVGSYSGQLKSYFPGTIDDVRLYSTVLTADEVRQLSQQKALNNR</sequence>
<dbReference type="PROSITE" id="PS50240">
    <property type="entry name" value="TRYPSIN_DOM"/>
    <property type="match status" value="1"/>
</dbReference>
<dbReference type="SMART" id="SM00020">
    <property type="entry name" value="Tryp_SPc"/>
    <property type="match status" value="1"/>
</dbReference>
<dbReference type="PRINTS" id="PR00722">
    <property type="entry name" value="CHYMOTRYPSIN"/>
</dbReference>
<dbReference type="SUPFAM" id="SSF49899">
    <property type="entry name" value="Concanavalin A-like lectins/glucanases"/>
    <property type="match status" value="2"/>
</dbReference>